<dbReference type="InterPro" id="IPR046357">
    <property type="entry name" value="PPIase_dom_sf"/>
</dbReference>
<sequence>MHKGYIAALLIVAALLILTGCGDTDYPLAEVGGKVFYKSYFEKLFVPMPNATFEENKAKADLVFENTLKQLTAYAYLEKNNMVPEGAMQMQKQQENNKLIEYVYKQEVLDRVKVSEKQIYDTYKTQKTTVWAQHILTKDKALADSIYAILKKSPERFGEMAALFSEDTNNKNNEGMLREFSGGMFVKEFEDACMKMPVAVISKPVQTPFGFHIIRVIKRELKDMSNYEKDKVGIENGLKKKLINEEVVKSEKRIRDVAKIKIDKENINKLFAAFKRDSTGQIMMDSLNGAENLVLASSNLGKWTIEDVIRISKEDGFGNVPYNSPDGLSGFIDRMAFFKSIYEKGRRMGANMRSDFKKDLELKMAIMIEQQVVTGLRSSVQTDDTLLVKFYNANISRYTQKGRVGIYMVVNEDLAKVKMVQDSLAKNKDFRHFAKIYSTIKPKEFSKPDYYIYTEDDTTGYYKMAMSLGKVNKVSDIFNNSAGYNLIKLVELVPPKPIELTESFKNGALKNDYIKSVTDSIINAEYQKAQKEMKYIVYKDKYEKLVEKILSTSKEK</sequence>
<evidence type="ECO:0000313" key="4">
    <source>
        <dbReference type="Proteomes" id="UP000264062"/>
    </source>
</evidence>
<dbReference type="InterPro" id="IPR000297">
    <property type="entry name" value="PPIase_PpiC"/>
</dbReference>
<accession>A0A350H8H3</accession>
<dbReference type="AlphaFoldDB" id="A0A350H8H3"/>
<reference evidence="3 4" key="1">
    <citation type="journal article" date="2018" name="Nat. Biotechnol.">
        <title>A standardized bacterial taxonomy based on genome phylogeny substantially revises the tree of life.</title>
        <authorList>
            <person name="Parks D.H."/>
            <person name="Chuvochina M."/>
            <person name="Waite D.W."/>
            <person name="Rinke C."/>
            <person name="Skarshewski A."/>
            <person name="Chaumeil P.A."/>
            <person name="Hugenholtz P."/>
        </authorList>
    </citation>
    <scope>NUCLEOTIDE SEQUENCE [LARGE SCALE GENOMIC DNA]</scope>
    <source>
        <strain evidence="3">UBA9956</strain>
    </source>
</reference>
<dbReference type="GO" id="GO:0003755">
    <property type="term" value="F:peptidyl-prolyl cis-trans isomerase activity"/>
    <property type="evidence" value="ECO:0007669"/>
    <property type="project" value="UniProtKB-KW"/>
</dbReference>
<dbReference type="EMBL" id="DMZY01000045">
    <property type="protein sequence ID" value="HAV91839.1"/>
    <property type="molecule type" value="Genomic_DNA"/>
</dbReference>
<dbReference type="Gene3D" id="3.10.50.40">
    <property type="match status" value="2"/>
</dbReference>
<evidence type="ECO:0000259" key="2">
    <source>
        <dbReference type="PROSITE" id="PS50198"/>
    </source>
</evidence>
<dbReference type="PROSITE" id="PS50198">
    <property type="entry name" value="PPIC_PPIASE_2"/>
    <property type="match status" value="1"/>
</dbReference>
<dbReference type="Pfam" id="PF00639">
    <property type="entry name" value="Rotamase"/>
    <property type="match status" value="1"/>
</dbReference>
<dbReference type="PROSITE" id="PS51257">
    <property type="entry name" value="PROKAR_LIPOPROTEIN"/>
    <property type="match status" value="1"/>
</dbReference>
<dbReference type="PANTHER" id="PTHR47245:SF2">
    <property type="entry name" value="PEPTIDYL-PROLYL CIS-TRANS ISOMERASE HP_0175-RELATED"/>
    <property type="match status" value="1"/>
</dbReference>
<dbReference type="InterPro" id="IPR050245">
    <property type="entry name" value="PrsA_foldase"/>
</dbReference>
<gene>
    <name evidence="3" type="ORF">DCW38_01485</name>
</gene>
<organism evidence="3 4">
    <name type="scientific">candidate division WOR-3 bacterium</name>
    <dbReference type="NCBI Taxonomy" id="2052148"/>
    <lineage>
        <taxon>Bacteria</taxon>
        <taxon>Bacteria division WOR-3</taxon>
    </lineage>
</organism>
<dbReference type="PANTHER" id="PTHR47245">
    <property type="entry name" value="PEPTIDYLPROLYL ISOMERASE"/>
    <property type="match status" value="1"/>
</dbReference>
<feature type="domain" description="PpiC" evidence="2">
    <location>
        <begin position="127"/>
        <end position="218"/>
    </location>
</feature>
<evidence type="ECO:0000313" key="3">
    <source>
        <dbReference type="EMBL" id="HAV91839.1"/>
    </source>
</evidence>
<keyword evidence="1" id="KW-0413">Isomerase</keyword>
<protein>
    <recommendedName>
        <fullName evidence="2">PpiC domain-containing protein</fullName>
    </recommendedName>
</protein>
<name>A0A350H8H3_UNCW3</name>
<keyword evidence="1" id="KW-0697">Rotamase</keyword>
<dbReference type="SUPFAM" id="SSF54534">
    <property type="entry name" value="FKBP-like"/>
    <property type="match status" value="1"/>
</dbReference>
<comment type="caution">
    <text evidence="3">The sequence shown here is derived from an EMBL/GenBank/DDBJ whole genome shotgun (WGS) entry which is preliminary data.</text>
</comment>
<proteinExistence type="predicted"/>
<dbReference type="Proteomes" id="UP000264062">
    <property type="component" value="Unassembled WGS sequence"/>
</dbReference>
<evidence type="ECO:0000256" key="1">
    <source>
        <dbReference type="PROSITE-ProRule" id="PRU00278"/>
    </source>
</evidence>